<dbReference type="EMBL" id="ML121543">
    <property type="protein sequence ID" value="RPB24189.1"/>
    <property type="molecule type" value="Genomic_DNA"/>
</dbReference>
<evidence type="ECO:0000313" key="2">
    <source>
        <dbReference type="EMBL" id="RPB24189.1"/>
    </source>
</evidence>
<reference evidence="2 3" key="1">
    <citation type="journal article" date="2018" name="Nat. Ecol. Evol.">
        <title>Pezizomycetes genomes reveal the molecular basis of ectomycorrhizal truffle lifestyle.</title>
        <authorList>
            <person name="Murat C."/>
            <person name="Payen T."/>
            <person name="Noel B."/>
            <person name="Kuo A."/>
            <person name="Morin E."/>
            <person name="Chen J."/>
            <person name="Kohler A."/>
            <person name="Krizsan K."/>
            <person name="Balestrini R."/>
            <person name="Da Silva C."/>
            <person name="Montanini B."/>
            <person name="Hainaut M."/>
            <person name="Levati E."/>
            <person name="Barry K.W."/>
            <person name="Belfiori B."/>
            <person name="Cichocki N."/>
            <person name="Clum A."/>
            <person name="Dockter R.B."/>
            <person name="Fauchery L."/>
            <person name="Guy J."/>
            <person name="Iotti M."/>
            <person name="Le Tacon F."/>
            <person name="Lindquist E.A."/>
            <person name="Lipzen A."/>
            <person name="Malagnac F."/>
            <person name="Mello A."/>
            <person name="Molinier V."/>
            <person name="Miyauchi S."/>
            <person name="Poulain J."/>
            <person name="Riccioni C."/>
            <person name="Rubini A."/>
            <person name="Sitrit Y."/>
            <person name="Splivallo R."/>
            <person name="Traeger S."/>
            <person name="Wang M."/>
            <person name="Zifcakova L."/>
            <person name="Wipf D."/>
            <person name="Zambonelli A."/>
            <person name="Paolocci F."/>
            <person name="Nowrousian M."/>
            <person name="Ottonello S."/>
            <person name="Baldrian P."/>
            <person name="Spatafora J.W."/>
            <person name="Henrissat B."/>
            <person name="Nagy L.G."/>
            <person name="Aury J.M."/>
            <person name="Wincker P."/>
            <person name="Grigoriev I.V."/>
            <person name="Bonfante P."/>
            <person name="Martin F.M."/>
        </authorList>
    </citation>
    <scope>NUCLEOTIDE SEQUENCE [LARGE SCALE GENOMIC DNA]</scope>
    <source>
        <strain evidence="2 3">ATCC MYA-4762</strain>
    </source>
</reference>
<keyword evidence="1" id="KW-0472">Membrane</keyword>
<keyword evidence="1" id="KW-0812">Transmembrane</keyword>
<gene>
    <name evidence="2" type="ORF">L211DRAFT_214219</name>
</gene>
<evidence type="ECO:0000313" key="3">
    <source>
        <dbReference type="Proteomes" id="UP000267821"/>
    </source>
</evidence>
<dbReference type="AlphaFoldDB" id="A0A3N4LRM7"/>
<keyword evidence="1" id="KW-1133">Transmembrane helix</keyword>
<sequence>MVAVGELIADYTMNSHSSHIIIHHPSPPATRRDPHPGGPSFGSPYQHTLPHRAPVVSHPIPTPWPVWSNFLTTATLDLAQIPHLIAYYSPAALVLFQGTLTTPPEKKKEIRKPEEKKKTRFVTNPRYPLLIKSRAWEPYTMEDEDFFLHFHLPYLILSIYLRVSFIFSFTYIQIYMYDVFVPSSSPSTARFLTLILHHLFICSFVHSVHLLICSSIFCYLALLSFCDYIN</sequence>
<name>A0A3N4LRM7_9PEZI</name>
<feature type="transmembrane region" description="Helical" evidence="1">
    <location>
        <begin position="195"/>
        <end position="222"/>
    </location>
</feature>
<dbReference type="InParanoid" id="A0A3N4LRM7"/>
<feature type="transmembrane region" description="Helical" evidence="1">
    <location>
        <begin position="154"/>
        <end position="175"/>
    </location>
</feature>
<proteinExistence type="predicted"/>
<organism evidence="2 3">
    <name type="scientific">Terfezia boudieri ATCC MYA-4762</name>
    <dbReference type="NCBI Taxonomy" id="1051890"/>
    <lineage>
        <taxon>Eukaryota</taxon>
        <taxon>Fungi</taxon>
        <taxon>Dikarya</taxon>
        <taxon>Ascomycota</taxon>
        <taxon>Pezizomycotina</taxon>
        <taxon>Pezizomycetes</taxon>
        <taxon>Pezizales</taxon>
        <taxon>Pezizaceae</taxon>
        <taxon>Terfezia</taxon>
    </lineage>
</organism>
<evidence type="ECO:0000256" key="1">
    <source>
        <dbReference type="SAM" id="Phobius"/>
    </source>
</evidence>
<accession>A0A3N4LRM7</accession>
<protein>
    <submittedName>
        <fullName evidence="2">Uncharacterized protein</fullName>
    </submittedName>
</protein>
<dbReference type="Proteomes" id="UP000267821">
    <property type="component" value="Unassembled WGS sequence"/>
</dbReference>
<keyword evidence="3" id="KW-1185">Reference proteome</keyword>